<dbReference type="Proteomes" id="UP000247973">
    <property type="component" value="Unassembled WGS sequence"/>
</dbReference>
<feature type="transmembrane region" description="Helical" evidence="6">
    <location>
        <begin position="356"/>
        <end position="380"/>
    </location>
</feature>
<feature type="transmembrane region" description="Helical" evidence="6">
    <location>
        <begin position="19"/>
        <end position="39"/>
    </location>
</feature>
<feature type="transmembrane region" description="Helical" evidence="6">
    <location>
        <begin position="757"/>
        <end position="777"/>
    </location>
</feature>
<keyword evidence="4 6" id="KW-1133">Transmembrane helix</keyword>
<reference evidence="9 10" key="1">
    <citation type="submission" date="2018-03" db="EMBL/GenBank/DDBJ databases">
        <title>Genomic Encyclopedia of Archaeal and Bacterial Type Strains, Phase II (KMG-II): from individual species to whole genera.</title>
        <authorList>
            <person name="Goeker M."/>
        </authorList>
    </citation>
    <scope>NUCLEOTIDE SEQUENCE [LARGE SCALE GENOMIC DNA]</scope>
    <source>
        <strain evidence="9 10">DSM 100214</strain>
    </source>
</reference>
<feature type="transmembrane region" description="Helical" evidence="6">
    <location>
        <begin position="723"/>
        <end position="742"/>
    </location>
</feature>
<evidence type="ECO:0000256" key="3">
    <source>
        <dbReference type="ARBA" id="ARBA00022692"/>
    </source>
</evidence>
<feature type="domain" description="MacB-like periplasmic core" evidence="8">
    <location>
        <begin position="20"/>
        <end position="222"/>
    </location>
</feature>
<organism evidence="9 10">
    <name type="scientific">Dysgonomonas alginatilytica</name>
    <dbReference type="NCBI Taxonomy" id="1605892"/>
    <lineage>
        <taxon>Bacteria</taxon>
        <taxon>Pseudomonadati</taxon>
        <taxon>Bacteroidota</taxon>
        <taxon>Bacteroidia</taxon>
        <taxon>Bacteroidales</taxon>
        <taxon>Dysgonomonadaceae</taxon>
        <taxon>Dysgonomonas</taxon>
    </lineage>
</organism>
<keyword evidence="3 6" id="KW-0812">Transmembrane</keyword>
<gene>
    <name evidence="9" type="ORF">CLV62_10447</name>
</gene>
<dbReference type="GO" id="GO:0022857">
    <property type="term" value="F:transmembrane transporter activity"/>
    <property type="evidence" value="ECO:0007669"/>
    <property type="project" value="TreeGrafter"/>
</dbReference>
<sequence length="794" mass="90381">MYNIPFVVRRFLKTKNLRIVNLLGLALMFACILVSYTYVKRELSFDKFYSKADRIVRMAVSYDGQQADGRMYGTNVNQIVQSISEIEAVLKLSKINTAILTSKGTKQVITDLYFSSDNLFEILDIPLLNGDSQTVFKSPGSVVISEKLAYQLFGKADIIGEKIELSGRRFQNMTCSIAGVFKDMPGNTHFHTDIIVREADFDNSFFYAYLLVTKGPNYSELEKKISDVFLKENPQRPGAEINLMPMADIHLHSHVLREMEPNGNIYYIYLIIGANMLLFIIVMFNLWLNASVIFSYNKRYYQLLRFNGASSYVVAKDEIQVVFWLTVAGILAGKLISVFVADYFSISFNFISIGEEIILCLFFLFITVLVSLFPVLSNISSTFFFNDRIDLKTIRFSFSNVKYMLVIQYSIVIFIIIVTLGINSQITLIRNTQVGGMESNIVVFDEQPPEIISNYSSLKDELLKHPEIESVTGAMQLPGSAVRDMIGATVEGKEQIHLPVLVVGEDFFPFYGIKIEAGKMFAPLKMSLKEEEELLFRRIDENIFSNLKEDIILNRKALQVLGFTSPEEAIGKEIKIEHSALDYTQSAVVSGVVDDFTYTSVYEDAVPMIILQRNMFMNCFMIRFVPEHETQAMQTLNSVWGKINPDYPINYKFLSDTYNVVYKNELNAGKVIKFFSVLCLIITILGLIVFMAFMIKTRTKEIGIRKVNGATNREIVTMLNVSLLRWILLSVCIAIPVAWFIIEKWLENFAYKADLNWWMFVTASVFVSLISLVAVSFQSWKAAKINPVNSVKSE</sequence>
<dbReference type="Pfam" id="PF02687">
    <property type="entry name" value="FtsX"/>
    <property type="match status" value="1"/>
</dbReference>
<protein>
    <submittedName>
        <fullName evidence="9">Putative ABC transport system permease protein</fullName>
    </submittedName>
</protein>
<keyword evidence="2" id="KW-1003">Cell membrane</keyword>
<feature type="transmembrane region" description="Helical" evidence="6">
    <location>
        <begin position="266"/>
        <end position="288"/>
    </location>
</feature>
<evidence type="ECO:0000313" key="9">
    <source>
        <dbReference type="EMBL" id="PXV66787.1"/>
    </source>
</evidence>
<evidence type="ECO:0000259" key="8">
    <source>
        <dbReference type="Pfam" id="PF12704"/>
    </source>
</evidence>
<accession>A0A2V3PQY4</accession>
<evidence type="ECO:0000256" key="6">
    <source>
        <dbReference type="SAM" id="Phobius"/>
    </source>
</evidence>
<feature type="transmembrane region" description="Helical" evidence="6">
    <location>
        <begin position="674"/>
        <end position="695"/>
    </location>
</feature>
<dbReference type="GO" id="GO:0005886">
    <property type="term" value="C:plasma membrane"/>
    <property type="evidence" value="ECO:0007669"/>
    <property type="project" value="UniProtKB-SubCell"/>
</dbReference>
<dbReference type="Pfam" id="PF12704">
    <property type="entry name" value="MacB_PCD"/>
    <property type="match status" value="1"/>
</dbReference>
<dbReference type="EMBL" id="QICL01000004">
    <property type="protein sequence ID" value="PXV66787.1"/>
    <property type="molecule type" value="Genomic_DNA"/>
</dbReference>
<evidence type="ECO:0000256" key="5">
    <source>
        <dbReference type="ARBA" id="ARBA00023136"/>
    </source>
</evidence>
<feature type="domain" description="ABC3 transporter permease C-terminal" evidence="7">
    <location>
        <begin position="674"/>
        <end position="787"/>
    </location>
</feature>
<dbReference type="InterPro" id="IPR025857">
    <property type="entry name" value="MacB_PCD"/>
</dbReference>
<evidence type="ECO:0000256" key="4">
    <source>
        <dbReference type="ARBA" id="ARBA00022989"/>
    </source>
</evidence>
<dbReference type="OrthoDB" id="905059at2"/>
<evidence type="ECO:0000256" key="1">
    <source>
        <dbReference type="ARBA" id="ARBA00004651"/>
    </source>
</evidence>
<evidence type="ECO:0000256" key="2">
    <source>
        <dbReference type="ARBA" id="ARBA00022475"/>
    </source>
</evidence>
<dbReference type="InterPro" id="IPR050250">
    <property type="entry name" value="Macrolide_Exporter_MacB"/>
</dbReference>
<name>A0A2V3PQY4_9BACT</name>
<dbReference type="PANTHER" id="PTHR30572:SF18">
    <property type="entry name" value="ABC-TYPE MACROLIDE FAMILY EXPORT SYSTEM PERMEASE COMPONENT 2"/>
    <property type="match status" value="1"/>
</dbReference>
<evidence type="ECO:0000313" key="10">
    <source>
        <dbReference type="Proteomes" id="UP000247973"/>
    </source>
</evidence>
<comment type="subcellular location">
    <subcellularLocation>
        <location evidence="1">Cell membrane</location>
        <topology evidence="1">Multi-pass membrane protein</topology>
    </subcellularLocation>
</comment>
<comment type="caution">
    <text evidence="9">The sequence shown here is derived from an EMBL/GenBank/DDBJ whole genome shotgun (WGS) entry which is preliminary data.</text>
</comment>
<keyword evidence="10" id="KW-1185">Reference proteome</keyword>
<proteinExistence type="predicted"/>
<feature type="transmembrane region" description="Helical" evidence="6">
    <location>
        <begin position="321"/>
        <end position="344"/>
    </location>
</feature>
<dbReference type="PANTHER" id="PTHR30572">
    <property type="entry name" value="MEMBRANE COMPONENT OF TRANSPORTER-RELATED"/>
    <property type="match status" value="1"/>
</dbReference>
<dbReference type="RefSeq" id="WP_110309749.1">
    <property type="nucleotide sequence ID" value="NZ_QICL01000004.1"/>
</dbReference>
<feature type="transmembrane region" description="Helical" evidence="6">
    <location>
        <begin position="401"/>
        <end position="422"/>
    </location>
</feature>
<keyword evidence="5 6" id="KW-0472">Membrane</keyword>
<dbReference type="InterPro" id="IPR003838">
    <property type="entry name" value="ABC3_permease_C"/>
</dbReference>
<dbReference type="AlphaFoldDB" id="A0A2V3PQY4"/>
<evidence type="ECO:0000259" key="7">
    <source>
        <dbReference type="Pfam" id="PF02687"/>
    </source>
</evidence>